<proteinExistence type="predicted"/>
<organism evidence="1">
    <name type="scientific">bioreactor metagenome</name>
    <dbReference type="NCBI Taxonomy" id="1076179"/>
    <lineage>
        <taxon>unclassified sequences</taxon>
        <taxon>metagenomes</taxon>
        <taxon>ecological metagenomes</taxon>
    </lineage>
</organism>
<accession>A0A645EXL4</accession>
<dbReference type="EMBL" id="VSSQ01052575">
    <property type="protein sequence ID" value="MPN06647.1"/>
    <property type="molecule type" value="Genomic_DNA"/>
</dbReference>
<reference evidence="1" key="1">
    <citation type="submission" date="2019-08" db="EMBL/GenBank/DDBJ databases">
        <authorList>
            <person name="Kucharzyk K."/>
            <person name="Murdoch R.W."/>
            <person name="Higgins S."/>
            <person name="Loffler F."/>
        </authorList>
    </citation>
    <scope>NUCLEOTIDE SEQUENCE</scope>
</reference>
<name>A0A645EXL4_9ZZZZ</name>
<dbReference type="AlphaFoldDB" id="A0A645EXL4"/>
<protein>
    <submittedName>
        <fullName evidence="1">Uncharacterized protein</fullName>
    </submittedName>
</protein>
<evidence type="ECO:0000313" key="1">
    <source>
        <dbReference type="EMBL" id="MPN06647.1"/>
    </source>
</evidence>
<sequence>MERLASTKIFLDAYIVDMFETIDYENLSEGEKEVLDKVIKLLKSINVLRGEGYLLDSVRISKENCSYSNHNGDIVIIPRTCLRSVESCASSLINALSSIRIGSQQFKDLIIGQLCSEFLETVRGNLIN</sequence>
<comment type="caution">
    <text evidence="1">The sequence shown here is derived from an EMBL/GenBank/DDBJ whole genome shotgun (WGS) entry which is preliminary data.</text>
</comment>
<gene>
    <name evidence="1" type="ORF">SDC9_153903</name>
</gene>